<evidence type="ECO:0000313" key="6">
    <source>
        <dbReference type="Proteomes" id="UP000671828"/>
    </source>
</evidence>
<evidence type="ECO:0000259" key="3">
    <source>
        <dbReference type="Pfam" id="PF09972"/>
    </source>
</evidence>
<evidence type="ECO:0000256" key="2">
    <source>
        <dbReference type="SAM" id="SignalP"/>
    </source>
</evidence>
<reference evidence="5" key="1">
    <citation type="submission" date="2021-04" db="EMBL/GenBank/DDBJ databases">
        <title>Saccharothrix algeriensis WGS.</title>
        <authorList>
            <person name="Stuskova K."/>
            <person name="Hakalova E."/>
            <person name="Tebbal A.B."/>
            <person name="Eichmeier A."/>
        </authorList>
    </citation>
    <scope>NUCLEOTIDE SEQUENCE</scope>
    <source>
        <strain evidence="5">NRRL B-24137</strain>
    </source>
</reference>
<keyword evidence="1" id="KW-1133">Transmembrane helix</keyword>
<accession>A0A8T8I2Z7</accession>
<keyword evidence="1" id="KW-0812">Transmembrane</keyword>
<feature type="domain" description="DUF2207" evidence="3">
    <location>
        <begin position="55"/>
        <end position="216"/>
    </location>
</feature>
<evidence type="ECO:0000256" key="1">
    <source>
        <dbReference type="SAM" id="Phobius"/>
    </source>
</evidence>
<name>A0A8T8I2Z7_9PSEU</name>
<feature type="transmembrane region" description="Helical" evidence="1">
    <location>
        <begin position="247"/>
        <end position="266"/>
    </location>
</feature>
<feature type="signal peptide" evidence="2">
    <location>
        <begin position="1"/>
        <end position="41"/>
    </location>
</feature>
<feature type="domain" description="Predicted membrane protein YciQ-like C-terminal" evidence="4">
    <location>
        <begin position="294"/>
        <end position="515"/>
    </location>
</feature>
<sequence length="563" mass="58807">MPESALKHRRTPLFSAAVLKNWGAAVTCAVALCSVAGAASAQPSSPAGLPGTVAADVRLKLERDGRLSVTEVVSVPDGRSVKRVIPLRIAVSDTRDRVFEVDDASVAGGGTATASADELVIALEPGTSTVTYSVVGAVAKIGDALELRWQPASGWDTALDSVRVSVITPDAPKSVNCLAGPPGTAKPCTTAELGDGRGVRASEIGLPAGERIDVAVGLQDGAAPANARVEETSGLAAAFALTPVTGVALGGLALLLLGGVLLLWYLRGRDQRALAGDVGPVDVLVTDGHGRVAFASPDGVLPGQVGTVVDEHVDVVDVTATIVDLAVRNYLWIEEVGGLDWRFVRRNPVDTALSGYERAVCSALLPDGVDSVLLSELRGRRIDLGRVRDELYADVVARNWFARRPDAERDLWWWAGIGLALAGAALTAVLALVTGPALFGLVVVVAGAALAWGSRSMPARTKRGSALLEHVRGLRGYLVSATPGDIPEADREMVFSRSLPYAVVLGEAERWLGAFAAGRSGLYWFGESEQAGDLRRFAQRFPAFLGAVDGVLAQAGHLRSLRP</sequence>
<dbReference type="Pfam" id="PF20990">
    <property type="entry name" value="DUF2207_C"/>
    <property type="match status" value="1"/>
</dbReference>
<protein>
    <submittedName>
        <fullName evidence="5">DUF2207 domain-containing protein</fullName>
    </submittedName>
</protein>
<keyword evidence="1" id="KW-0472">Membrane</keyword>
<feature type="transmembrane region" description="Helical" evidence="1">
    <location>
        <begin position="411"/>
        <end position="431"/>
    </location>
</feature>
<dbReference type="AlphaFoldDB" id="A0A8T8I2Z7"/>
<feature type="chain" id="PRO_5035836825" evidence="2">
    <location>
        <begin position="42"/>
        <end position="563"/>
    </location>
</feature>
<gene>
    <name evidence="5" type="ORF">J7S33_11365</name>
</gene>
<keyword evidence="2" id="KW-0732">Signal</keyword>
<organism evidence="5 6">
    <name type="scientific">Saccharothrix algeriensis</name>
    <dbReference type="NCBI Taxonomy" id="173560"/>
    <lineage>
        <taxon>Bacteria</taxon>
        <taxon>Bacillati</taxon>
        <taxon>Actinomycetota</taxon>
        <taxon>Actinomycetes</taxon>
        <taxon>Pseudonocardiales</taxon>
        <taxon>Pseudonocardiaceae</taxon>
        <taxon>Saccharothrix</taxon>
    </lineage>
</organism>
<evidence type="ECO:0000313" key="5">
    <source>
        <dbReference type="EMBL" id="QTR05225.1"/>
    </source>
</evidence>
<dbReference type="InterPro" id="IPR048389">
    <property type="entry name" value="YciQ-like_C"/>
</dbReference>
<dbReference type="Pfam" id="PF09972">
    <property type="entry name" value="DUF2207"/>
    <property type="match status" value="1"/>
</dbReference>
<feature type="transmembrane region" description="Helical" evidence="1">
    <location>
        <begin position="437"/>
        <end position="453"/>
    </location>
</feature>
<proteinExistence type="predicted"/>
<dbReference type="EMBL" id="CP072788">
    <property type="protein sequence ID" value="QTR05225.1"/>
    <property type="molecule type" value="Genomic_DNA"/>
</dbReference>
<evidence type="ECO:0000259" key="4">
    <source>
        <dbReference type="Pfam" id="PF20990"/>
    </source>
</evidence>
<dbReference type="InterPro" id="IPR018702">
    <property type="entry name" value="DUF2207"/>
</dbReference>
<dbReference type="Proteomes" id="UP000671828">
    <property type="component" value="Chromosome"/>
</dbReference>